<accession>A0AAU8FS09</accession>
<dbReference type="PANTHER" id="PTHR22916:SF67">
    <property type="entry name" value="COLANIC ACID BIOSYNTHESIS GLYCOSYL TRANSFERASE WCAE-RELATED"/>
    <property type="match status" value="1"/>
</dbReference>
<protein>
    <submittedName>
        <fullName evidence="2">Glycosyltransferase family 2 protein</fullName>
        <ecNumber evidence="2">2.4.-.-</ecNumber>
    </submittedName>
</protein>
<dbReference type="EMBL" id="CP159289">
    <property type="protein sequence ID" value="XCH26601.1"/>
    <property type="molecule type" value="Genomic_DNA"/>
</dbReference>
<dbReference type="GO" id="GO:0016758">
    <property type="term" value="F:hexosyltransferase activity"/>
    <property type="evidence" value="ECO:0007669"/>
    <property type="project" value="UniProtKB-ARBA"/>
</dbReference>
<organism evidence="2">
    <name type="scientific">Dyadobacter sp. 676</name>
    <dbReference type="NCBI Taxonomy" id="3088362"/>
    <lineage>
        <taxon>Bacteria</taxon>
        <taxon>Pseudomonadati</taxon>
        <taxon>Bacteroidota</taxon>
        <taxon>Cytophagia</taxon>
        <taxon>Cytophagales</taxon>
        <taxon>Spirosomataceae</taxon>
        <taxon>Dyadobacter</taxon>
    </lineage>
</organism>
<dbReference type="CDD" id="cd06433">
    <property type="entry name" value="GT_2_WfgS_like"/>
    <property type="match status" value="1"/>
</dbReference>
<name>A0AAU8FS09_9BACT</name>
<sequence length="243" mass="27851">MQYPKISIITVVRNGEKDLENAIKSVVNQTYGNIEYIVLDGLSTDGTLDIIRKYDDRIALWKSESDRGIFDAMNKGLDLATGDWVYFLGCDDVLASPTIIEEVVAEFTRPDGIYYGNTYLKKSNQIYTGKVSKWNIALRNISHQAIFYPKSIYKEKKYNLEYKLTADHIYNLELYSRHAAQFFYMPKLISLYNDLGMSSVNIDHLHKKTIVGVVFQNLGSAVGTYYWFRVKVSNFKNSLKGGK</sequence>
<keyword evidence="2" id="KW-0328">Glycosyltransferase</keyword>
<dbReference type="Gene3D" id="3.90.550.10">
    <property type="entry name" value="Spore Coat Polysaccharide Biosynthesis Protein SpsA, Chain A"/>
    <property type="match status" value="1"/>
</dbReference>
<evidence type="ECO:0000259" key="1">
    <source>
        <dbReference type="Pfam" id="PF00535"/>
    </source>
</evidence>
<dbReference type="InterPro" id="IPR001173">
    <property type="entry name" value="Glyco_trans_2-like"/>
</dbReference>
<keyword evidence="2" id="KW-0808">Transferase</keyword>
<evidence type="ECO:0000313" key="2">
    <source>
        <dbReference type="EMBL" id="XCH26601.1"/>
    </source>
</evidence>
<proteinExistence type="predicted"/>
<dbReference type="AlphaFoldDB" id="A0AAU8FS09"/>
<dbReference type="EC" id="2.4.-.-" evidence="2"/>
<dbReference type="SUPFAM" id="SSF53448">
    <property type="entry name" value="Nucleotide-diphospho-sugar transferases"/>
    <property type="match status" value="1"/>
</dbReference>
<dbReference type="Pfam" id="PF00535">
    <property type="entry name" value="Glycos_transf_2"/>
    <property type="match status" value="1"/>
</dbReference>
<dbReference type="PANTHER" id="PTHR22916">
    <property type="entry name" value="GLYCOSYLTRANSFERASE"/>
    <property type="match status" value="1"/>
</dbReference>
<feature type="domain" description="Glycosyltransferase 2-like" evidence="1">
    <location>
        <begin position="7"/>
        <end position="160"/>
    </location>
</feature>
<dbReference type="RefSeq" id="WP_353721891.1">
    <property type="nucleotide sequence ID" value="NZ_CP159289.1"/>
</dbReference>
<gene>
    <name evidence="2" type="ORF">ABV298_09470</name>
</gene>
<reference evidence="2" key="1">
    <citation type="submission" date="2024-06" db="EMBL/GenBank/DDBJ databases">
        <title>Sequencing and assembly of the genome of Dyadobacter sp. strain 676, a symbiont of Cyamopsis tetragonoloba.</title>
        <authorList>
            <person name="Guro P."/>
            <person name="Sazanova A."/>
            <person name="Kuznetsova I."/>
            <person name="Belimov A."/>
            <person name="Safronova V."/>
        </authorList>
    </citation>
    <scope>NUCLEOTIDE SEQUENCE</scope>
    <source>
        <strain evidence="2">676</strain>
    </source>
</reference>
<dbReference type="InterPro" id="IPR029044">
    <property type="entry name" value="Nucleotide-diphossugar_trans"/>
</dbReference>